<evidence type="ECO:0000256" key="16">
    <source>
        <dbReference type="ARBA" id="ARBA00048386"/>
    </source>
</evidence>
<dbReference type="PANTHER" id="PTHR11610:SF13">
    <property type="entry name" value="ENDOTHELIAL LIPASE"/>
    <property type="match status" value="1"/>
</dbReference>
<dbReference type="SUPFAM" id="SSF53474">
    <property type="entry name" value="alpha/beta-Hydrolases"/>
    <property type="match status" value="1"/>
</dbReference>
<dbReference type="FunFam" id="2.60.60.20:FF:000014">
    <property type="entry name" value="Endothelial lipase"/>
    <property type="match status" value="1"/>
</dbReference>
<dbReference type="Pfam" id="PF01477">
    <property type="entry name" value="PLAT"/>
    <property type="match status" value="1"/>
</dbReference>
<dbReference type="InterPro" id="IPR029058">
    <property type="entry name" value="AB_hydrolase_fold"/>
</dbReference>
<keyword evidence="11" id="KW-1015">Disulfide bond</keyword>
<dbReference type="AlphaFoldDB" id="A0A5F9DI08"/>
<evidence type="ECO:0000313" key="21">
    <source>
        <dbReference type="Ensembl" id="ENSOCUP00000045415.1"/>
    </source>
</evidence>
<evidence type="ECO:0000256" key="10">
    <source>
        <dbReference type="ARBA" id="ARBA00023098"/>
    </source>
</evidence>
<evidence type="ECO:0000313" key="22">
    <source>
        <dbReference type="Proteomes" id="UP000001811"/>
    </source>
</evidence>
<comment type="catalytic activity">
    <reaction evidence="1">
        <text>a 1,2-diacyl-sn-glycero-3-phosphocholine + H2O = a 2-acyl-sn-glycero-3-phosphocholine + a fatty acid + H(+)</text>
        <dbReference type="Rhea" id="RHEA:18689"/>
        <dbReference type="ChEBI" id="CHEBI:15377"/>
        <dbReference type="ChEBI" id="CHEBI:15378"/>
        <dbReference type="ChEBI" id="CHEBI:28868"/>
        <dbReference type="ChEBI" id="CHEBI:57643"/>
        <dbReference type="ChEBI" id="CHEBI:57875"/>
        <dbReference type="EC" id="3.1.1.32"/>
    </reaction>
</comment>
<organism evidence="21 22">
    <name type="scientific">Oryctolagus cuniculus</name>
    <name type="common">Rabbit</name>
    <dbReference type="NCBI Taxonomy" id="9986"/>
    <lineage>
        <taxon>Eukaryota</taxon>
        <taxon>Metazoa</taxon>
        <taxon>Chordata</taxon>
        <taxon>Craniata</taxon>
        <taxon>Vertebrata</taxon>
        <taxon>Euteleostomi</taxon>
        <taxon>Mammalia</taxon>
        <taxon>Eutheria</taxon>
        <taxon>Euarchontoglires</taxon>
        <taxon>Glires</taxon>
        <taxon>Lagomorpha</taxon>
        <taxon>Leporidae</taxon>
        <taxon>Oryctolagus</taxon>
    </lineage>
</organism>
<dbReference type="Gene3D" id="3.40.50.1820">
    <property type="entry name" value="alpha/beta hydrolase"/>
    <property type="match status" value="2"/>
</dbReference>
<dbReference type="EC" id="3.1.1.32" evidence="4"/>
<evidence type="ECO:0000256" key="17">
    <source>
        <dbReference type="PROSITE-ProRule" id="PRU00152"/>
    </source>
</evidence>
<comment type="caution">
    <text evidence="17">Lacks conserved residue(s) required for the propagation of feature annotation.</text>
</comment>
<keyword evidence="22" id="KW-1185">Reference proteome</keyword>
<keyword evidence="12" id="KW-0325">Glycoprotein</keyword>
<comment type="catalytic activity">
    <reaction evidence="16">
        <text>1,2,3-tri-(9Z-octadecenoyl)-glycerol + H2O = di-(9Z)-octadecenoylglycerol + (9Z)-octadecenoate + H(+)</text>
        <dbReference type="Rhea" id="RHEA:38575"/>
        <dbReference type="ChEBI" id="CHEBI:15377"/>
        <dbReference type="ChEBI" id="CHEBI:15378"/>
        <dbReference type="ChEBI" id="CHEBI:30823"/>
        <dbReference type="ChEBI" id="CHEBI:53753"/>
        <dbReference type="ChEBI" id="CHEBI:75945"/>
    </reaction>
    <physiologicalReaction direction="left-to-right" evidence="16">
        <dbReference type="Rhea" id="RHEA:38576"/>
    </physiologicalReaction>
</comment>
<dbReference type="InterPro" id="IPR001024">
    <property type="entry name" value="PLAT/LH2_dom"/>
</dbReference>
<feature type="chain" id="PRO_5023812124" description="phospholipase A1" evidence="19">
    <location>
        <begin position="27"/>
        <end position="426"/>
    </location>
</feature>
<dbReference type="GO" id="GO:0005615">
    <property type="term" value="C:extracellular space"/>
    <property type="evidence" value="ECO:0007669"/>
    <property type="project" value="TreeGrafter"/>
</dbReference>
<evidence type="ECO:0000256" key="5">
    <source>
        <dbReference type="ARBA" id="ARBA00022525"/>
    </source>
</evidence>
<evidence type="ECO:0000256" key="11">
    <source>
        <dbReference type="ARBA" id="ARBA00023157"/>
    </source>
</evidence>
<dbReference type="CDD" id="cd01758">
    <property type="entry name" value="PLAT_LPL"/>
    <property type="match status" value="1"/>
</dbReference>
<protein>
    <recommendedName>
        <fullName evidence="4">phospholipase A1</fullName>
        <ecNumber evidence="4">3.1.1.32</ecNumber>
    </recommendedName>
    <alternativeName>
        <fullName evidence="13">Phospholipase A1</fullName>
    </alternativeName>
</protein>
<dbReference type="PIRSF" id="PIRSF000865">
    <property type="entry name" value="Lipoprotein_lipase_LIPH"/>
    <property type="match status" value="1"/>
</dbReference>
<dbReference type="Pfam" id="PF00151">
    <property type="entry name" value="Lipase"/>
    <property type="match status" value="2"/>
</dbReference>
<keyword evidence="8" id="KW-0378">Hydrolase</keyword>
<dbReference type="Gene3D" id="2.60.60.20">
    <property type="entry name" value="PLAT/LH2 domain"/>
    <property type="match status" value="1"/>
</dbReference>
<dbReference type="InterPro" id="IPR000734">
    <property type="entry name" value="TAG_lipase"/>
</dbReference>
<dbReference type="InterPro" id="IPR002330">
    <property type="entry name" value="Lipo_Lipase"/>
</dbReference>
<dbReference type="GO" id="GO:0016042">
    <property type="term" value="P:lipid catabolic process"/>
    <property type="evidence" value="ECO:0007669"/>
    <property type="project" value="UniProtKB-KW"/>
</dbReference>
<sequence>MRRSIPLLCLWSACYCLAAGSPAALGAEEQLEGGLRTAKDGPAAAKAAVRFHFRTSKGPEREGCYLSVGHSQPLEDCSFNMTAKTFFIIHGWTMSGMLENWLHKLVSALQMRERDANVVVVDWLPLAHQLYTDAVNSTRVVGLSVAKMLDWLQGKDGFSLGNVHLIGYSLGAHVAGFAGNFVKGTVGRITAIAEVVKCEHERAVHLFVDSLVNQDKPSFAFQCTDSNRFKKGICLSCRKNRCNGIGYNAKKTRNKRNTKMYLKTRAGMPFRVYHYQMKIHFFSYKSVGAIEPTFYVTLYGTNAESQVLSLEIVEQIGLNATNTFLVYTEEDLGDLLKIKLTWEGTSRSWYDLWREFRSYLSQPHRPERELSIRRIRVKSGETQRRLTFCVEDPEKTSIAPGQELWFYKCRDGWRMKNETSPTVELS</sequence>
<evidence type="ECO:0000256" key="9">
    <source>
        <dbReference type="ARBA" id="ARBA00022963"/>
    </source>
</evidence>
<evidence type="ECO:0000256" key="19">
    <source>
        <dbReference type="SAM" id="SignalP"/>
    </source>
</evidence>
<dbReference type="Ensembl" id="ENSOCUT00000060463.1">
    <property type="protein sequence ID" value="ENSOCUP00000045415.1"/>
    <property type="gene ID" value="ENSOCUG00000013471.4"/>
</dbReference>
<evidence type="ECO:0000256" key="12">
    <source>
        <dbReference type="ARBA" id="ARBA00023180"/>
    </source>
</evidence>
<comment type="similarity">
    <text evidence="3 18">Belongs to the AB hydrolase superfamily. Lipase family.</text>
</comment>
<reference evidence="21" key="3">
    <citation type="submission" date="2025-09" db="UniProtKB">
        <authorList>
            <consortium name="Ensembl"/>
        </authorList>
    </citation>
    <scope>IDENTIFICATION</scope>
    <source>
        <strain evidence="21">Thorbecke</strain>
    </source>
</reference>
<evidence type="ECO:0000256" key="3">
    <source>
        <dbReference type="ARBA" id="ARBA00010701"/>
    </source>
</evidence>
<dbReference type="Proteomes" id="UP000001811">
    <property type="component" value="Chromosome 9"/>
</dbReference>
<evidence type="ECO:0000256" key="4">
    <source>
        <dbReference type="ARBA" id="ARBA00013179"/>
    </source>
</evidence>
<proteinExistence type="inferred from homology"/>
<evidence type="ECO:0000256" key="15">
    <source>
        <dbReference type="ARBA" id="ARBA00048377"/>
    </source>
</evidence>
<feature type="signal peptide" evidence="19">
    <location>
        <begin position="1"/>
        <end position="26"/>
    </location>
</feature>
<dbReference type="PRINTS" id="PR00822">
    <property type="entry name" value="LIPOLIPASE"/>
</dbReference>
<evidence type="ECO:0000256" key="13">
    <source>
        <dbReference type="ARBA" id="ARBA00031180"/>
    </source>
</evidence>
<evidence type="ECO:0000256" key="14">
    <source>
        <dbReference type="ARBA" id="ARBA00047668"/>
    </source>
</evidence>
<keyword evidence="7 19" id="KW-0732">Signal</keyword>
<dbReference type="InterPro" id="IPR016272">
    <property type="entry name" value="Lipase_LIPH"/>
</dbReference>
<reference evidence="21 22" key="1">
    <citation type="journal article" date="2011" name="Nature">
        <title>A high-resolution map of human evolutionary constraint using 29 mammals.</title>
        <authorList>
            <person name="Lindblad-Toh K."/>
            <person name="Garber M."/>
            <person name="Zuk O."/>
            <person name="Lin M.F."/>
            <person name="Parker B.J."/>
            <person name="Washietl S."/>
            <person name="Kheradpour P."/>
            <person name="Ernst J."/>
            <person name="Jordan G."/>
            <person name="Mauceli E."/>
            <person name="Ward L.D."/>
            <person name="Lowe C.B."/>
            <person name="Holloway A.K."/>
            <person name="Clamp M."/>
            <person name="Gnerre S."/>
            <person name="Alfoldi J."/>
            <person name="Beal K."/>
            <person name="Chang J."/>
            <person name="Clawson H."/>
            <person name="Cuff J."/>
            <person name="Di Palma F."/>
            <person name="Fitzgerald S."/>
            <person name="Flicek P."/>
            <person name="Guttman M."/>
            <person name="Hubisz M.J."/>
            <person name="Jaffe D.B."/>
            <person name="Jungreis I."/>
            <person name="Kent W.J."/>
            <person name="Kostka D."/>
            <person name="Lara M."/>
            <person name="Martins A.L."/>
            <person name="Massingham T."/>
            <person name="Moltke I."/>
            <person name="Raney B.J."/>
            <person name="Rasmussen M.D."/>
            <person name="Robinson J."/>
            <person name="Stark A."/>
            <person name="Vilella A.J."/>
            <person name="Wen J."/>
            <person name="Xie X."/>
            <person name="Zody M.C."/>
            <person name="Baldwin J."/>
            <person name="Bloom T."/>
            <person name="Chin C.W."/>
            <person name="Heiman D."/>
            <person name="Nicol R."/>
            <person name="Nusbaum C."/>
            <person name="Young S."/>
            <person name="Wilkinson J."/>
            <person name="Worley K.C."/>
            <person name="Kovar C.L."/>
            <person name="Muzny D.M."/>
            <person name="Gibbs R.A."/>
            <person name="Cree A."/>
            <person name="Dihn H.H."/>
            <person name="Fowler G."/>
            <person name="Jhangiani S."/>
            <person name="Joshi V."/>
            <person name="Lee S."/>
            <person name="Lewis L.R."/>
            <person name="Nazareth L.V."/>
            <person name="Okwuonu G."/>
            <person name="Santibanez J."/>
            <person name="Warren W.C."/>
            <person name="Mardis E.R."/>
            <person name="Weinstock G.M."/>
            <person name="Wilson R.K."/>
            <person name="Delehaunty K."/>
            <person name="Dooling D."/>
            <person name="Fronik C."/>
            <person name="Fulton L."/>
            <person name="Fulton B."/>
            <person name="Graves T."/>
            <person name="Minx P."/>
            <person name="Sodergren E."/>
            <person name="Birney E."/>
            <person name="Margulies E.H."/>
            <person name="Herrero J."/>
            <person name="Green E.D."/>
            <person name="Haussler D."/>
            <person name="Siepel A."/>
            <person name="Goldman N."/>
            <person name="Pollard K.S."/>
            <person name="Pedersen J.S."/>
            <person name="Lander E.S."/>
            <person name="Kellis M."/>
        </authorList>
    </citation>
    <scope>NUCLEOTIDE SEQUENCE [LARGE SCALE GENOMIC DNA]</scope>
    <source>
        <strain evidence="21 22">Thorbecke inbred</strain>
    </source>
</reference>
<name>A0A5F9DI08_RABIT</name>
<dbReference type="GO" id="GO:0008201">
    <property type="term" value="F:heparin binding"/>
    <property type="evidence" value="ECO:0007669"/>
    <property type="project" value="UniProtKB-KW"/>
</dbReference>
<reference evidence="21" key="2">
    <citation type="submission" date="2025-08" db="UniProtKB">
        <authorList>
            <consortium name="Ensembl"/>
        </authorList>
    </citation>
    <scope>IDENTIFICATION</scope>
    <source>
        <strain evidence="21">Thorbecke</strain>
    </source>
</reference>
<dbReference type="EMBL" id="AAGW02032386">
    <property type="status" value="NOT_ANNOTATED_CDS"/>
    <property type="molecule type" value="Genomic_DNA"/>
</dbReference>
<comment type="subcellular location">
    <subcellularLocation>
        <location evidence="2">Secreted</location>
    </subcellularLocation>
</comment>
<feature type="domain" description="PLAT" evidence="20">
    <location>
        <begin position="273"/>
        <end position="408"/>
    </location>
</feature>
<dbReference type="Bgee" id="ENSOCUG00000013471">
    <property type="expression patterns" value="Expressed in liver and 14 other cell types or tissues"/>
</dbReference>
<keyword evidence="10" id="KW-0443">Lipid metabolism</keyword>
<dbReference type="GO" id="GO:0008970">
    <property type="term" value="F:phospholipase A1 activity"/>
    <property type="evidence" value="ECO:0007669"/>
    <property type="project" value="UniProtKB-EC"/>
</dbReference>
<dbReference type="PANTHER" id="PTHR11610">
    <property type="entry name" value="LIPASE"/>
    <property type="match status" value="1"/>
</dbReference>
<accession>A0A5F9DI08</accession>
<dbReference type="InterPro" id="IPR036392">
    <property type="entry name" value="PLAT/LH2_dom_sf"/>
</dbReference>
<gene>
    <name evidence="21" type="primary">LIPG</name>
</gene>
<keyword evidence="9" id="KW-0442">Lipid degradation</keyword>
<evidence type="ECO:0000256" key="2">
    <source>
        <dbReference type="ARBA" id="ARBA00004613"/>
    </source>
</evidence>
<dbReference type="SUPFAM" id="SSF49723">
    <property type="entry name" value="Lipase/lipooxygenase domain (PLAT/LH2 domain)"/>
    <property type="match status" value="1"/>
</dbReference>
<evidence type="ECO:0000256" key="8">
    <source>
        <dbReference type="ARBA" id="ARBA00022801"/>
    </source>
</evidence>
<comment type="catalytic activity">
    <reaction evidence="14">
        <text>1,2-dihexadecanoyl-sn-glycero-3-phosphocholine + H2O = hexadecanoyl-sn-glycero-3-phosphocholine + hexadecanoate + H(+)</text>
        <dbReference type="Rhea" id="RHEA:41384"/>
        <dbReference type="ChEBI" id="CHEBI:7896"/>
        <dbReference type="ChEBI" id="CHEBI:15377"/>
        <dbReference type="ChEBI" id="CHEBI:15378"/>
        <dbReference type="ChEBI" id="CHEBI:64563"/>
        <dbReference type="ChEBI" id="CHEBI:72999"/>
    </reaction>
    <physiologicalReaction direction="left-to-right" evidence="14">
        <dbReference type="Rhea" id="RHEA:41385"/>
    </physiologicalReaction>
</comment>
<dbReference type="PROSITE" id="PS50095">
    <property type="entry name" value="PLAT"/>
    <property type="match status" value="1"/>
</dbReference>
<keyword evidence="6" id="KW-0358">Heparin-binding</keyword>
<evidence type="ECO:0000259" key="20">
    <source>
        <dbReference type="PROSITE" id="PS50095"/>
    </source>
</evidence>
<comment type="catalytic activity">
    <reaction evidence="15">
        <text>1,2,3-tributanoylglycerol + H2O = dibutanoylglycerol + butanoate + H(+)</text>
        <dbReference type="Rhea" id="RHEA:40475"/>
        <dbReference type="ChEBI" id="CHEBI:15377"/>
        <dbReference type="ChEBI" id="CHEBI:15378"/>
        <dbReference type="ChEBI" id="CHEBI:17968"/>
        <dbReference type="ChEBI" id="CHEBI:35020"/>
        <dbReference type="ChEBI" id="CHEBI:76478"/>
    </reaction>
    <physiologicalReaction direction="left-to-right" evidence="15">
        <dbReference type="Rhea" id="RHEA:40476"/>
    </physiologicalReaction>
</comment>
<evidence type="ECO:0000256" key="18">
    <source>
        <dbReference type="RuleBase" id="RU004262"/>
    </source>
</evidence>
<evidence type="ECO:0000256" key="7">
    <source>
        <dbReference type="ARBA" id="ARBA00022729"/>
    </source>
</evidence>
<dbReference type="InterPro" id="IPR013818">
    <property type="entry name" value="Lipase"/>
</dbReference>
<dbReference type="GO" id="GO:0004465">
    <property type="term" value="F:lipoprotein lipase activity"/>
    <property type="evidence" value="ECO:0007669"/>
    <property type="project" value="InterPro"/>
</dbReference>
<keyword evidence="5" id="KW-0964">Secreted</keyword>
<dbReference type="GeneTree" id="ENSGT00940000159394"/>
<evidence type="ECO:0000256" key="6">
    <source>
        <dbReference type="ARBA" id="ARBA00022674"/>
    </source>
</evidence>
<dbReference type="SMART" id="SM00308">
    <property type="entry name" value="LH2"/>
    <property type="match status" value="1"/>
</dbReference>
<dbReference type="PRINTS" id="PR00821">
    <property type="entry name" value="TAGLIPASE"/>
</dbReference>
<evidence type="ECO:0000256" key="1">
    <source>
        <dbReference type="ARBA" id="ARBA00000111"/>
    </source>
</evidence>